<proteinExistence type="predicted"/>
<sequence>MIIKSKTGKRKIETTFLGAISAPKVRPNDDEAESPLHVAEKSFPSTSLTSCDAFFKAKDNKVEEYEVVALTDRPIVEAVPEKLNIKAPKTGKVHIAAPKVKNILSVKLRNNAKNINVIQSHNQELRLAEGTTLKALRNEAVVWSNFILEPVVLLAANELYSAVLTNCQSLHVYNTSTGLKLMDWTLEKQTSLITLNCDYLLLVTTDLDVIIINLEAQKVASKLSFASLLYNKGISLVGVALTDHGVPLAALSNGESMYYDVDNQVWISIETGTDSLVSMDTYLDVVKKSVPYGIVNVLFPLSKPYKKAGLALAGAKRVDEENALEVLINALIVLESPEELRLVLILFVQRLLVMGRYARLGVSAERMANRRTKAAGGGRRKYTEGMAAQCSVDKHGGAATEKRMTTIPAKFVHRGKSEVSEHSKPMNAKQVVVKEWITKILSGGLRELRHQFVNKVKKYTPSGSTDAFNDADNNNKNRYDDVVLLDKTRVKVTINPDNDDYIHASTVEVKPKDLSYICAQGPMENTVMQFWLMCIQEEVAVVLQLCANTEKGKEKCSDYMPKEKGESATYGVVEVKLVDQKKNIPGAKKVVRSKLQVTFKEKTSTVTHILYTGWPDHSVPESVGTCREVRNMVHKLYEKKPIVVHCSAGIGRTGTFVAAEMVLSKLVDDQNSDFNLADILRTLRDQRVQAVQNDQQFTFILRFVIDILITEDLLSKTSKVSEFLTEFEDLVERKKKLEKQKDD</sequence>
<evidence type="ECO:0000259" key="2">
    <source>
        <dbReference type="PROSITE" id="PS50056"/>
    </source>
</evidence>
<protein>
    <recommendedName>
        <fullName evidence="5">Tyrosine-protein phosphatase domain-containing protein</fullName>
    </recommendedName>
</protein>
<comment type="caution">
    <text evidence="3">The sequence shown here is derived from an EMBL/GenBank/DDBJ whole genome shotgun (WGS) entry which is preliminary data.</text>
</comment>
<dbReference type="InterPro" id="IPR029021">
    <property type="entry name" value="Prot-tyrosine_phosphatase-like"/>
</dbReference>
<name>A0A811KTA3_9BILA</name>
<dbReference type="AlphaFoldDB" id="A0A811KTA3"/>
<dbReference type="Proteomes" id="UP000614601">
    <property type="component" value="Unassembled WGS sequence"/>
</dbReference>
<dbReference type="InterPro" id="IPR000242">
    <property type="entry name" value="PTP_cat"/>
</dbReference>
<feature type="domain" description="Tyrosine specific protein phosphatases" evidence="2">
    <location>
        <begin position="627"/>
        <end position="698"/>
    </location>
</feature>
<dbReference type="PROSITE" id="PS50055">
    <property type="entry name" value="TYR_PHOSPHATASE_PTP"/>
    <property type="match status" value="1"/>
</dbReference>
<dbReference type="SMART" id="SM00404">
    <property type="entry name" value="PTPc_motif"/>
    <property type="match status" value="1"/>
</dbReference>
<dbReference type="EMBL" id="CAJFDH010000004">
    <property type="protein sequence ID" value="CAD5218680.1"/>
    <property type="molecule type" value="Genomic_DNA"/>
</dbReference>
<dbReference type="GO" id="GO:0006338">
    <property type="term" value="P:chromatin remodeling"/>
    <property type="evidence" value="ECO:0007669"/>
    <property type="project" value="InterPro"/>
</dbReference>
<dbReference type="InterPro" id="IPR011494">
    <property type="entry name" value="HIRA-like_C"/>
</dbReference>
<accession>A0A811KTA3</accession>
<dbReference type="GO" id="GO:0006355">
    <property type="term" value="P:regulation of DNA-templated transcription"/>
    <property type="evidence" value="ECO:0007669"/>
    <property type="project" value="InterPro"/>
</dbReference>
<reference evidence="3" key="1">
    <citation type="submission" date="2020-09" db="EMBL/GenBank/DDBJ databases">
        <authorList>
            <person name="Kikuchi T."/>
        </authorList>
    </citation>
    <scope>NUCLEOTIDE SEQUENCE</scope>
    <source>
        <strain evidence="3">SH1</strain>
    </source>
</reference>
<dbReference type="EMBL" id="CAJFCW020000004">
    <property type="protein sequence ID" value="CAG9111313.1"/>
    <property type="molecule type" value="Genomic_DNA"/>
</dbReference>
<dbReference type="Pfam" id="PF00102">
    <property type="entry name" value="Y_phosphatase"/>
    <property type="match status" value="1"/>
</dbReference>
<dbReference type="PROSITE" id="PS50056">
    <property type="entry name" value="TYR_PHOSPHATASE_2"/>
    <property type="match status" value="1"/>
</dbReference>
<evidence type="ECO:0000259" key="1">
    <source>
        <dbReference type="PROSITE" id="PS50055"/>
    </source>
</evidence>
<dbReference type="CDD" id="cd00047">
    <property type="entry name" value="PTPc"/>
    <property type="match status" value="1"/>
</dbReference>
<dbReference type="OrthoDB" id="8609993at2759"/>
<dbReference type="InterPro" id="IPR000387">
    <property type="entry name" value="Tyr_Pase_dom"/>
</dbReference>
<dbReference type="Gene3D" id="3.90.190.10">
    <property type="entry name" value="Protein tyrosine phosphatase superfamily"/>
    <property type="match status" value="1"/>
</dbReference>
<dbReference type="SMART" id="SM00194">
    <property type="entry name" value="PTPc"/>
    <property type="match status" value="1"/>
</dbReference>
<evidence type="ECO:0000313" key="3">
    <source>
        <dbReference type="EMBL" id="CAD5218680.1"/>
    </source>
</evidence>
<dbReference type="PRINTS" id="PR00700">
    <property type="entry name" value="PRTYPHPHTASE"/>
</dbReference>
<dbReference type="Proteomes" id="UP000783686">
    <property type="component" value="Unassembled WGS sequence"/>
</dbReference>
<dbReference type="InterPro" id="IPR016130">
    <property type="entry name" value="Tyr_Pase_AS"/>
</dbReference>
<keyword evidence="4" id="KW-1185">Reference proteome</keyword>
<dbReference type="PROSITE" id="PS00383">
    <property type="entry name" value="TYR_PHOSPHATASE_1"/>
    <property type="match status" value="1"/>
</dbReference>
<dbReference type="InterPro" id="IPR052782">
    <property type="entry name" value="Oocyte-zygote_transition_reg"/>
</dbReference>
<gene>
    <name evidence="3" type="ORF">BOKJ2_LOCUS7890</name>
</gene>
<dbReference type="SUPFAM" id="SSF52799">
    <property type="entry name" value="(Phosphotyrosine protein) phosphatases II"/>
    <property type="match status" value="1"/>
</dbReference>
<evidence type="ECO:0008006" key="5">
    <source>
        <dbReference type="Google" id="ProtNLM"/>
    </source>
</evidence>
<organism evidence="3 4">
    <name type="scientific">Bursaphelenchus okinawaensis</name>
    <dbReference type="NCBI Taxonomy" id="465554"/>
    <lineage>
        <taxon>Eukaryota</taxon>
        <taxon>Metazoa</taxon>
        <taxon>Ecdysozoa</taxon>
        <taxon>Nematoda</taxon>
        <taxon>Chromadorea</taxon>
        <taxon>Rhabditida</taxon>
        <taxon>Tylenchina</taxon>
        <taxon>Tylenchomorpha</taxon>
        <taxon>Aphelenchoidea</taxon>
        <taxon>Aphelenchoididae</taxon>
        <taxon>Bursaphelenchus</taxon>
    </lineage>
</organism>
<dbReference type="InterPro" id="IPR003595">
    <property type="entry name" value="Tyr_Pase_cat"/>
</dbReference>
<dbReference type="PANTHER" id="PTHR46163">
    <property type="entry name" value="TYROSINE-PROTEIN PHOSPHATASE-RELATED"/>
    <property type="match status" value="1"/>
</dbReference>
<dbReference type="Pfam" id="PF07569">
    <property type="entry name" value="Hira"/>
    <property type="match status" value="1"/>
</dbReference>
<evidence type="ECO:0000313" key="4">
    <source>
        <dbReference type="Proteomes" id="UP000614601"/>
    </source>
</evidence>
<feature type="domain" description="Tyrosine-protein phosphatase" evidence="1">
    <location>
        <begin position="448"/>
        <end position="707"/>
    </location>
</feature>
<dbReference type="GO" id="GO:0004725">
    <property type="term" value="F:protein tyrosine phosphatase activity"/>
    <property type="evidence" value="ECO:0007669"/>
    <property type="project" value="InterPro"/>
</dbReference>